<dbReference type="PaxDb" id="4081-Solyc08g023480.1.1"/>
<dbReference type="EnsemblPlants" id="Solyc08g023480.1.1">
    <property type="protein sequence ID" value="Solyc08g023480.1.1.1"/>
    <property type="gene ID" value="Solyc08g023480.1"/>
</dbReference>
<reference evidence="1" key="2">
    <citation type="submission" date="2019-01" db="UniProtKB">
        <authorList>
            <consortium name="EnsemblPlants"/>
        </authorList>
    </citation>
    <scope>IDENTIFICATION</scope>
    <source>
        <strain evidence="1">cv. Heinz 1706</strain>
    </source>
</reference>
<accession>A0A3Q7HMR8</accession>
<dbReference type="Proteomes" id="UP000004994">
    <property type="component" value="Chromosome 8"/>
</dbReference>
<evidence type="ECO:0000313" key="2">
    <source>
        <dbReference type="Proteomes" id="UP000004994"/>
    </source>
</evidence>
<organism evidence="1">
    <name type="scientific">Solanum lycopersicum</name>
    <name type="common">Tomato</name>
    <name type="synonym">Lycopersicon esculentum</name>
    <dbReference type="NCBI Taxonomy" id="4081"/>
    <lineage>
        <taxon>Eukaryota</taxon>
        <taxon>Viridiplantae</taxon>
        <taxon>Streptophyta</taxon>
        <taxon>Embryophyta</taxon>
        <taxon>Tracheophyta</taxon>
        <taxon>Spermatophyta</taxon>
        <taxon>Magnoliopsida</taxon>
        <taxon>eudicotyledons</taxon>
        <taxon>Gunneridae</taxon>
        <taxon>Pentapetalae</taxon>
        <taxon>asterids</taxon>
        <taxon>lamiids</taxon>
        <taxon>Solanales</taxon>
        <taxon>Solanaceae</taxon>
        <taxon>Solanoideae</taxon>
        <taxon>Solaneae</taxon>
        <taxon>Solanum</taxon>
        <taxon>Solanum subgen. Lycopersicon</taxon>
    </lineage>
</organism>
<keyword evidence="2" id="KW-1185">Reference proteome</keyword>
<reference evidence="1" key="1">
    <citation type="journal article" date="2012" name="Nature">
        <title>The tomato genome sequence provides insights into fleshy fruit evolution.</title>
        <authorList>
            <consortium name="Tomato Genome Consortium"/>
        </authorList>
    </citation>
    <scope>NUCLEOTIDE SEQUENCE [LARGE SCALE GENOMIC DNA]</scope>
    <source>
        <strain evidence="1">cv. Heinz 1706</strain>
    </source>
</reference>
<evidence type="ECO:0000313" key="1">
    <source>
        <dbReference type="EnsemblPlants" id="Solyc08g023480.1.1.1"/>
    </source>
</evidence>
<protein>
    <submittedName>
        <fullName evidence="1">Uncharacterized protein</fullName>
    </submittedName>
</protein>
<proteinExistence type="predicted"/>
<sequence length="68" mass="7519">MERLEDALRQYLISFSNVNISVSQGGLHISLERGAISNSLIINGVTASYGNATAHMHFHSHKHKNCKI</sequence>
<dbReference type="AlphaFoldDB" id="A0A3Q7HMR8"/>
<name>A0A3Q7HMR8_SOLLC</name>
<dbReference type="Gramene" id="Solyc08g023480.1.1">
    <property type="protein sequence ID" value="Solyc08g023480.1.1.1"/>
    <property type="gene ID" value="Solyc08g023480.1"/>
</dbReference>
<dbReference type="InParanoid" id="A0A3Q7HMR8"/>